<evidence type="ECO:0000313" key="1">
    <source>
        <dbReference type="EMBL" id="CBY40955.1"/>
    </source>
</evidence>
<gene>
    <name evidence="1" type="ORF">GSOID_T00022999001</name>
</gene>
<accession>E4YZS7</accession>
<protein>
    <submittedName>
        <fullName evidence="1">Uncharacterized protein</fullName>
    </submittedName>
</protein>
<proteinExistence type="predicted"/>
<dbReference type="Proteomes" id="UP000011014">
    <property type="component" value="Unassembled WGS sequence"/>
</dbReference>
<organism evidence="1">
    <name type="scientific">Oikopleura dioica</name>
    <name type="common">Tunicate</name>
    <dbReference type="NCBI Taxonomy" id="34765"/>
    <lineage>
        <taxon>Eukaryota</taxon>
        <taxon>Metazoa</taxon>
        <taxon>Chordata</taxon>
        <taxon>Tunicata</taxon>
        <taxon>Appendicularia</taxon>
        <taxon>Copelata</taxon>
        <taxon>Oikopleuridae</taxon>
        <taxon>Oikopleura</taxon>
    </lineage>
</organism>
<reference evidence="1" key="1">
    <citation type="journal article" date="2010" name="Science">
        <title>Plasticity of animal genome architecture unmasked by rapid evolution of a pelagic tunicate.</title>
        <authorList>
            <person name="Denoeud F."/>
            <person name="Henriet S."/>
            <person name="Mungpakdee S."/>
            <person name="Aury J.M."/>
            <person name="Da Silva C."/>
            <person name="Brinkmann H."/>
            <person name="Mikhaleva J."/>
            <person name="Olsen L.C."/>
            <person name="Jubin C."/>
            <person name="Canestro C."/>
            <person name="Bouquet J.M."/>
            <person name="Danks G."/>
            <person name="Poulain J."/>
            <person name="Campsteijn C."/>
            <person name="Adamski M."/>
            <person name="Cross I."/>
            <person name="Yadetie F."/>
            <person name="Muffato M."/>
            <person name="Louis A."/>
            <person name="Butcher S."/>
            <person name="Tsagkogeorga G."/>
            <person name="Konrad A."/>
            <person name="Singh S."/>
            <person name="Jensen M.F."/>
            <person name="Cong E.H."/>
            <person name="Eikeseth-Otteraa H."/>
            <person name="Noel B."/>
            <person name="Anthouard V."/>
            <person name="Porcel B.M."/>
            <person name="Kachouri-Lafond R."/>
            <person name="Nishino A."/>
            <person name="Ugolini M."/>
            <person name="Chourrout P."/>
            <person name="Nishida H."/>
            <person name="Aasland R."/>
            <person name="Huzurbazar S."/>
            <person name="Westhof E."/>
            <person name="Delsuc F."/>
            <person name="Lehrach H."/>
            <person name="Reinhardt R."/>
            <person name="Weissenbach J."/>
            <person name="Roy S.W."/>
            <person name="Artiguenave F."/>
            <person name="Postlethwait J.H."/>
            <person name="Manak J.R."/>
            <person name="Thompson E.M."/>
            <person name="Jaillon O."/>
            <person name="Du Pasquier L."/>
            <person name="Boudinot P."/>
            <person name="Liberles D.A."/>
            <person name="Volff J.N."/>
            <person name="Philippe H."/>
            <person name="Lenhard B."/>
            <person name="Roest Crollius H."/>
            <person name="Wincker P."/>
            <person name="Chourrout D."/>
        </authorList>
    </citation>
    <scope>NUCLEOTIDE SEQUENCE [LARGE SCALE GENOMIC DNA]</scope>
</reference>
<sequence length="14" mass="1709">KKAFVESKRILSFR</sequence>
<dbReference type="EMBL" id="FN656192">
    <property type="protein sequence ID" value="CBY40955.1"/>
    <property type="molecule type" value="Genomic_DNA"/>
</dbReference>
<name>E4YZS7_OIKDI</name>
<feature type="non-terminal residue" evidence="1">
    <location>
        <position position="1"/>
    </location>
</feature>